<dbReference type="GO" id="GO:0046872">
    <property type="term" value="F:metal ion binding"/>
    <property type="evidence" value="ECO:0007669"/>
    <property type="project" value="UniProtKB-KW"/>
</dbReference>
<evidence type="ECO:0000256" key="1">
    <source>
        <dbReference type="ARBA" id="ARBA00001947"/>
    </source>
</evidence>
<evidence type="ECO:0000313" key="5">
    <source>
        <dbReference type="EMBL" id="SUZ85665.1"/>
    </source>
</evidence>
<dbReference type="InterPro" id="IPR007115">
    <property type="entry name" value="6-PTP_synth/QueD"/>
</dbReference>
<sequence length="121" mass="13785">MFELTRKYEFHAARKLTSLPDSHPCSKMHGHTFSVTVKLSGDLDQSKGWVIDFSDIDNIYHKNVQSLLDHQYLNDIDTLSNPTTEHIVAWIWDKLLPDLDGLTEITVSESDDSSCTYKGSK</sequence>
<dbReference type="Gene3D" id="3.30.479.10">
    <property type="entry name" value="6-pyruvoyl tetrahydropterin synthase/QueD"/>
    <property type="match status" value="1"/>
</dbReference>
<keyword evidence="2" id="KW-0479">Metal-binding</keyword>
<gene>
    <name evidence="5" type="ORF">METZ01_LOCUS38519</name>
</gene>
<dbReference type="NCBIfam" id="TIGR03367">
    <property type="entry name" value="queuosine_QueD"/>
    <property type="match status" value="1"/>
</dbReference>
<keyword evidence="4" id="KW-0456">Lyase</keyword>
<dbReference type="SUPFAM" id="SSF55620">
    <property type="entry name" value="Tetrahydrobiopterin biosynthesis enzymes-like"/>
    <property type="match status" value="1"/>
</dbReference>
<name>A0A381R1Q2_9ZZZZ</name>
<evidence type="ECO:0000256" key="3">
    <source>
        <dbReference type="ARBA" id="ARBA00022833"/>
    </source>
</evidence>
<evidence type="ECO:0000256" key="4">
    <source>
        <dbReference type="ARBA" id="ARBA00023239"/>
    </source>
</evidence>
<dbReference type="EMBL" id="UINC01001646">
    <property type="protein sequence ID" value="SUZ85665.1"/>
    <property type="molecule type" value="Genomic_DNA"/>
</dbReference>
<keyword evidence="3" id="KW-0862">Zinc</keyword>
<accession>A0A381R1Q2</accession>
<dbReference type="InterPro" id="IPR038418">
    <property type="entry name" value="6-PTP_synth/QueD_sf"/>
</dbReference>
<dbReference type="AlphaFoldDB" id="A0A381R1Q2"/>
<comment type="cofactor">
    <cofactor evidence="1">
        <name>Zn(2+)</name>
        <dbReference type="ChEBI" id="CHEBI:29105"/>
    </cofactor>
</comment>
<dbReference type="PANTHER" id="PTHR12589:SF7">
    <property type="entry name" value="6-PYRUVOYL TETRAHYDROBIOPTERIN SYNTHASE"/>
    <property type="match status" value="1"/>
</dbReference>
<organism evidence="5">
    <name type="scientific">marine metagenome</name>
    <dbReference type="NCBI Taxonomy" id="408172"/>
    <lineage>
        <taxon>unclassified sequences</taxon>
        <taxon>metagenomes</taxon>
        <taxon>ecological metagenomes</taxon>
    </lineage>
</organism>
<proteinExistence type="predicted"/>
<dbReference type="PIRSF" id="PIRSF006113">
    <property type="entry name" value="PTP_synth"/>
    <property type="match status" value="1"/>
</dbReference>
<dbReference type="Pfam" id="PF01242">
    <property type="entry name" value="PTPS"/>
    <property type="match status" value="1"/>
</dbReference>
<protein>
    <recommendedName>
        <fullName evidence="6">6-carboxy-5,6,7,8-tetrahydropterin synthase</fullName>
    </recommendedName>
</protein>
<dbReference type="PANTHER" id="PTHR12589">
    <property type="entry name" value="PYRUVOYL TETRAHYDROBIOPTERIN SYNTHASE"/>
    <property type="match status" value="1"/>
</dbReference>
<dbReference type="GO" id="GO:0016829">
    <property type="term" value="F:lyase activity"/>
    <property type="evidence" value="ECO:0007669"/>
    <property type="project" value="UniProtKB-KW"/>
</dbReference>
<reference evidence="5" key="1">
    <citation type="submission" date="2018-05" db="EMBL/GenBank/DDBJ databases">
        <authorList>
            <person name="Lanie J.A."/>
            <person name="Ng W.-L."/>
            <person name="Kazmierczak K.M."/>
            <person name="Andrzejewski T.M."/>
            <person name="Davidsen T.M."/>
            <person name="Wayne K.J."/>
            <person name="Tettelin H."/>
            <person name="Glass J.I."/>
            <person name="Rusch D."/>
            <person name="Podicherti R."/>
            <person name="Tsui H.-C.T."/>
            <person name="Winkler M.E."/>
        </authorList>
    </citation>
    <scope>NUCLEOTIDE SEQUENCE</scope>
</reference>
<evidence type="ECO:0000256" key="2">
    <source>
        <dbReference type="ARBA" id="ARBA00022723"/>
    </source>
</evidence>
<evidence type="ECO:0008006" key="6">
    <source>
        <dbReference type="Google" id="ProtNLM"/>
    </source>
</evidence>